<protein>
    <recommendedName>
        <fullName evidence="4">hexokinase</fullName>
        <ecNumber evidence="4">2.7.1.1</ecNumber>
    </recommendedName>
</protein>
<dbReference type="PANTHER" id="PTHR19443:SF16">
    <property type="entry name" value="HEXOKINASE TYPE 1-RELATED"/>
    <property type="match status" value="1"/>
</dbReference>
<dbReference type="PRINTS" id="PR00475">
    <property type="entry name" value="HEXOKINASE"/>
</dbReference>
<feature type="domain" description="Hexokinase N-terminal" evidence="15">
    <location>
        <begin position="520"/>
        <end position="710"/>
    </location>
</feature>
<dbReference type="CDD" id="cd12087">
    <property type="entry name" value="TM_EGFR-like"/>
    <property type="match status" value="1"/>
</dbReference>
<feature type="region of interest" description="Disordered" evidence="12">
    <location>
        <begin position="443"/>
        <end position="474"/>
    </location>
</feature>
<keyword evidence="13" id="KW-0812">Transmembrane</keyword>
<feature type="compositionally biased region" description="Acidic residues" evidence="12">
    <location>
        <begin position="378"/>
        <end position="396"/>
    </location>
</feature>
<evidence type="ECO:0000313" key="18">
    <source>
        <dbReference type="Proteomes" id="UP001151295"/>
    </source>
</evidence>
<keyword evidence="13" id="KW-0472">Membrane</keyword>
<evidence type="ECO:0000259" key="16">
    <source>
        <dbReference type="Pfam" id="PF03727"/>
    </source>
</evidence>
<comment type="pathway">
    <text evidence="2">Carbohydrate metabolism; hexose metabolism.</text>
</comment>
<keyword evidence="13" id="KW-1133">Transmembrane helix</keyword>
<feature type="compositionally biased region" description="Low complexity" evidence="12">
    <location>
        <begin position="323"/>
        <end position="373"/>
    </location>
</feature>
<evidence type="ECO:0000256" key="3">
    <source>
        <dbReference type="ARBA" id="ARBA00009225"/>
    </source>
</evidence>
<dbReference type="EC" id="2.7.1.1" evidence="4"/>
<evidence type="ECO:0000256" key="8">
    <source>
        <dbReference type="ARBA" id="ARBA00022840"/>
    </source>
</evidence>
<dbReference type="Proteomes" id="UP001151295">
    <property type="component" value="Unassembled WGS sequence"/>
</dbReference>
<feature type="transmembrane region" description="Helical" evidence="13">
    <location>
        <begin position="412"/>
        <end position="433"/>
    </location>
</feature>
<keyword evidence="7" id="KW-0418">Kinase</keyword>
<evidence type="ECO:0000259" key="15">
    <source>
        <dbReference type="Pfam" id="PF00349"/>
    </source>
</evidence>
<dbReference type="InterPro" id="IPR043129">
    <property type="entry name" value="ATPase_NBD"/>
</dbReference>
<evidence type="ECO:0000256" key="1">
    <source>
        <dbReference type="ARBA" id="ARBA00004888"/>
    </source>
</evidence>
<evidence type="ECO:0000256" key="6">
    <source>
        <dbReference type="ARBA" id="ARBA00022741"/>
    </source>
</evidence>
<dbReference type="InterPro" id="IPR022672">
    <property type="entry name" value="Hexokinase_N"/>
</dbReference>
<organism evidence="17 18">
    <name type="scientific">Coemansia umbellata</name>
    <dbReference type="NCBI Taxonomy" id="1424467"/>
    <lineage>
        <taxon>Eukaryota</taxon>
        <taxon>Fungi</taxon>
        <taxon>Fungi incertae sedis</taxon>
        <taxon>Zoopagomycota</taxon>
        <taxon>Kickxellomycotina</taxon>
        <taxon>Kickxellomycetes</taxon>
        <taxon>Kickxellales</taxon>
        <taxon>Kickxellaceae</taxon>
        <taxon>Coemansia</taxon>
    </lineage>
</organism>
<evidence type="ECO:0000256" key="4">
    <source>
        <dbReference type="ARBA" id="ARBA00012324"/>
    </source>
</evidence>
<evidence type="ECO:0000256" key="14">
    <source>
        <dbReference type="SAM" id="SignalP"/>
    </source>
</evidence>
<keyword evidence="5" id="KW-0808">Transferase</keyword>
<dbReference type="PANTHER" id="PTHR19443">
    <property type="entry name" value="HEXOKINASE"/>
    <property type="match status" value="1"/>
</dbReference>
<feature type="domain" description="Hexokinase C-terminal" evidence="16">
    <location>
        <begin position="718"/>
        <end position="931"/>
    </location>
</feature>
<keyword evidence="8" id="KW-0067">ATP-binding</keyword>
<evidence type="ECO:0000256" key="12">
    <source>
        <dbReference type="SAM" id="MobiDB-lite"/>
    </source>
</evidence>
<evidence type="ECO:0000256" key="5">
    <source>
        <dbReference type="ARBA" id="ARBA00022679"/>
    </source>
</evidence>
<dbReference type="Pfam" id="PF03727">
    <property type="entry name" value="Hexokinase_2"/>
    <property type="match status" value="1"/>
</dbReference>
<dbReference type="InterPro" id="IPR009003">
    <property type="entry name" value="Peptidase_S1_PA"/>
</dbReference>
<dbReference type="Gene3D" id="2.40.10.10">
    <property type="entry name" value="Trypsin-like serine proteases"/>
    <property type="match status" value="1"/>
</dbReference>
<dbReference type="EMBL" id="JANBQD010000041">
    <property type="protein sequence ID" value="KAJ1991152.1"/>
    <property type="molecule type" value="Genomic_DNA"/>
</dbReference>
<comment type="pathway">
    <text evidence="1">Carbohydrate degradation; glycolysis; D-glyceraldehyde 3-phosphate and glycerone phosphate from D-glucose: step 1/4.</text>
</comment>
<evidence type="ECO:0000256" key="9">
    <source>
        <dbReference type="ARBA" id="ARBA00023152"/>
    </source>
</evidence>
<evidence type="ECO:0000256" key="13">
    <source>
        <dbReference type="SAM" id="Phobius"/>
    </source>
</evidence>
<name>A0ABQ8PKM2_9FUNG</name>
<gene>
    <name evidence="17" type="ORF">EDC05_003630</name>
</gene>
<dbReference type="SUPFAM" id="SSF53067">
    <property type="entry name" value="Actin-like ATPase domain"/>
    <property type="match status" value="2"/>
</dbReference>
<sequence>MVSVSVNRLVACLALFTTALGQASELFKRDVSVSNVLAFKSALLLVGSQETSCEAALIDSSSAFVAATCLQDSNGKIDTSAQYRLAIKMGKGDSPTVTKTISSITVHPKYDSSTLINNLAVVQFDKDQTIGWQNYFGINPTEWSSLYYVRRSLKNVPALTWSNVTAYSSMDTPGKCATSSPAYQANTADFLCNYAGVLSIFNPECKVPYGTVFAAIDPNDMALVAIHSHTAVIGNSMCSTQTKLHYYTLLRNYLAWGAKVIGRPIGGFTLNSSYSFTPNTGYTMKSVSSNSVSGIAVFDGNRYADDPDASSLSQAIYSNSGTTLTSAGGTGSGPTPTIGSSGTNTNDSGSNSNPTPTSGTKHASSSSSIINISTTELSDLDSASDPDSDSSSDDSSDSSSSGSSSKGKVSPIAIVVPVILVLLIAGGLIYWFVRRRRKMMMEQEQEQSQHQQNGWTREDDNVTSLHQPEDPNDPRFNSYYNTTNVAPTTPYAGNPQSHMFAQQNYYRDANDFREQRNMLEHVSGAFSVSDGKLDKIVCQMRKELAESVQNGDLHMATSFIHSRTTPQGAALGMAIDASGKRIRISSMQFDDASISGTSTQVFIAPSHVRASTSAFFDFVAYCIREFVHSQGLIETQRPLPMGVSIGLPISEHNGSSAIHCRVSEAPKEDSLDLCGSDVARRLCDTVLRNHLPVRITSITNNVVSSLVAAQFSNKTTRVAASFNRGVNAAYFEKLRNIPNLAQCEDMDSDQDRLDSYVAVNTEIGRFGTKSAVLPLTMWDNRIDRESRSPGTRRFEKLVADQYLGEIARNLITDFMDHQLLFTVDCDASKISTSYLFHTAYMAPIIDDTSNDLDSIESLFATEFGISTTLSDRQIIQALCLIVCRRASCLSGAALAALVLTTNDPSCSVALSGVLLNSHQIYKSVSQDVLAKGTGQIAPAKRLGVGSEQITPSAVVRMTVHCHGAVIVLARCVHPVPPVFHEWSMLRDTHEQFFKV</sequence>
<comment type="catalytic activity">
    <reaction evidence="10">
        <text>a D-hexose + ATP = a D-hexose 6-phosphate + ADP + H(+)</text>
        <dbReference type="Rhea" id="RHEA:22740"/>
        <dbReference type="ChEBI" id="CHEBI:4194"/>
        <dbReference type="ChEBI" id="CHEBI:15378"/>
        <dbReference type="ChEBI" id="CHEBI:30616"/>
        <dbReference type="ChEBI" id="CHEBI:229467"/>
        <dbReference type="ChEBI" id="CHEBI:456216"/>
        <dbReference type="EC" id="2.7.1.1"/>
    </reaction>
    <physiologicalReaction direction="left-to-right" evidence="10">
        <dbReference type="Rhea" id="RHEA:22741"/>
    </physiologicalReaction>
</comment>
<dbReference type="PROSITE" id="PS51748">
    <property type="entry name" value="HEXOKINASE_2"/>
    <property type="match status" value="1"/>
</dbReference>
<feature type="chain" id="PRO_5047205845" description="hexokinase" evidence="14">
    <location>
        <begin position="24"/>
        <end position="995"/>
    </location>
</feature>
<proteinExistence type="inferred from homology"/>
<dbReference type="Gene3D" id="3.30.420.40">
    <property type="match status" value="1"/>
</dbReference>
<comment type="caution">
    <text evidence="17">The sequence shown here is derived from an EMBL/GenBank/DDBJ whole genome shotgun (WGS) entry which is preliminary data.</text>
</comment>
<dbReference type="SUPFAM" id="SSF50494">
    <property type="entry name" value="Trypsin-like serine proteases"/>
    <property type="match status" value="1"/>
</dbReference>
<evidence type="ECO:0000256" key="2">
    <source>
        <dbReference type="ARBA" id="ARBA00005028"/>
    </source>
</evidence>
<keyword evidence="18" id="KW-1185">Reference proteome</keyword>
<evidence type="ECO:0000256" key="11">
    <source>
        <dbReference type="ARBA" id="ARBA00047905"/>
    </source>
</evidence>
<feature type="compositionally biased region" description="Low complexity" evidence="12">
    <location>
        <begin position="397"/>
        <end position="408"/>
    </location>
</feature>
<evidence type="ECO:0000256" key="7">
    <source>
        <dbReference type="ARBA" id="ARBA00022777"/>
    </source>
</evidence>
<reference evidence="17" key="1">
    <citation type="submission" date="2022-07" db="EMBL/GenBank/DDBJ databases">
        <title>Phylogenomic reconstructions and comparative analyses of Kickxellomycotina fungi.</title>
        <authorList>
            <person name="Reynolds N.K."/>
            <person name="Stajich J.E."/>
            <person name="Barry K."/>
            <person name="Grigoriev I.V."/>
            <person name="Crous P."/>
            <person name="Smith M.E."/>
        </authorList>
    </citation>
    <scope>NUCLEOTIDE SEQUENCE</scope>
    <source>
        <strain evidence="17">BCRC 34882</strain>
    </source>
</reference>
<accession>A0ABQ8PKM2</accession>
<evidence type="ECO:0000313" key="17">
    <source>
        <dbReference type="EMBL" id="KAJ1991152.1"/>
    </source>
</evidence>
<dbReference type="Pfam" id="PF00349">
    <property type="entry name" value="Hexokinase_1"/>
    <property type="match status" value="1"/>
</dbReference>
<evidence type="ECO:0000256" key="10">
    <source>
        <dbReference type="ARBA" id="ARBA00044613"/>
    </source>
</evidence>
<dbReference type="InterPro" id="IPR043504">
    <property type="entry name" value="Peptidase_S1_PA_chymotrypsin"/>
</dbReference>
<feature type="region of interest" description="Disordered" evidence="12">
    <location>
        <begin position="323"/>
        <end position="408"/>
    </location>
</feature>
<comment type="catalytic activity">
    <reaction evidence="11">
        <text>D-fructose + ATP = D-fructose 6-phosphate + ADP + H(+)</text>
        <dbReference type="Rhea" id="RHEA:16125"/>
        <dbReference type="ChEBI" id="CHEBI:15378"/>
        <dbReference type="ChEBI" id="CHEBI:30616"/>
        <dbReference type="ChEBI" id="CHEBI:37721"/>
        <dbReference type="ChEBI" id="CHEBI:61527"/>
        <dbReference type="ChEBI" id="CHEBI:456216"/>
        <dbReference type="EC" id="2.7.1.1"/>
    </reaction>
    <physiologicalReaction direction="left-to-right" evidence="11">
        <dbReference type="Rhea" id="RHEA:16126"/>
    </physiologicalReaction>
</comment>
<dbReference type="Gene3D" id="3.40.367.20">
    <property type="match status" value="1"/>
</dbReference>
<keyword evidence="14" id="KW-0732">Signal</keyword>
<comment type="similarity">
    <text evidence="3">Belongs to the hexokinase family.</text>
</comment>
<dbReference type="InterPro" id="IPR001312">
    <property type="entry name" value="Hexokinase"/>
</dbReference>
<feature type="signal peptide" evidence="14">
    <location>
        <begin position="1"/>
        <end position="23"/>
    </location>
</feature>
<keyword evidence="6" id="KW-0547">Nucleotide-binding</keyword>
<dbReference type="InterPro" id="IPR022673">
    <property type="entry name" value="Hexokinase_C"/>
</dbReference>
<keyword evidence="9" id="KW-0324">Glycolysis</keyword>